<evidence type="ECO:0000256" key="10">
    <source>
        <dbReference type="SAM" id="Phobius"/>
    </source>
</evidence>
<feature type="transmembrane region" description="Helical" evidence="10">
    <location>
        <begin position="210"/>
        <end position="236"/>
    </location>
</feature>
<reference evidence="12 13" key="1">
    <citation type="submission" date="2017-06" db="EMBL/GenBank/DDBJ databases">
        <title>Draft genome sequence of anaerobic fermentative bacterium Anaeromicrobium sediminis DY2726D isolated from West Pacific Ocean sediments.</title>
        <authorList>
            <person name="Zeng X."/>
        </authorList>
    </citation>
    <scope>NUCLEOTIDE SEQUENCE [LARGE SCALE GENOMIC DNA]</scope>
    <source>
        <strain evidence="12 13">DY2726D</strain>
    </source>
</reference>
<dbReference type="Pfam" id="PF00482">
    <property type="entry name" value="T2SSF"/>
    <property type="match status" value="2"/>
</dbReference>
<evidence type="ECO:0000256" key="6">
    <source>
        <dbReference type="ARBA" id="ARBA00022692"/>
    </source>
</evidence>
<feature type="transmembrane region" description="Helical" evidence="10">
    <location>
        <begin position="374"/>
        <end position="395"/>
    </location>
</feature>
<feature type="domain" description="Type II secretion system protein GspF" evidence="11">
    <location>
        <begin position="68"/>
        <end position="191"/>
    </location>
</feature>
<comment type="caution">
    <text evidence="12">The sequence shown here is derived from an EMBL/GenBank/DDBJ whole genome shotgun (WGS) entry which is preliminary data.</text>
</comment>
<accession>A0A267MGI3</accession>
<dbReference type="OrthoDB" id="9805682at2"/>
<dbReference type="EMBL" id="NIBG01000014">
    <property type="protein sequence ID" value="PAB58512.1"/>
    <property type="molecule type" value="Genomic_DNA"/>
</dbReference>
<dbReference type="GO" id="GO:0009306">
    <property type="term" value="P:protein secretion"/>
    <property type="evidence" value="ECO:0007669"/>
    <property type="project" value="InterPro"/>
</dbReference>
<dbReference type="Proteomes" id="UP000216024">
    <property type="component" value="Unassembled WGS sequence"/>
</dbReference>
<keyword evidence="3 9" id="KW-0813">Transport</keyword>
<feature type="domain" description="Type II secretion system protein GspF" evidence="11">
    <location>
        <begin position="271"/>
        <end position="393"/>
    </location>
</feature>
<keyword evidence="5" id="KW-0997">Cell inner membrane</keyword>
<dbReference type="PANTHER" id="PTHR30012:SF0">
    <property type="entry name" value="TYPE II SECRETION SYSTEM PROTEIN F-RELATED"/>
    <property type="match status" value="1"/>
</dbReference>
<protein>
    <submittedName>
        <fullName evidence="12">Type II secretion system protein F</fullName>
    </submittedName>
</protein>
<sequence>MPTYKYKGISKTGEKIEGTYTARDKQAVIRMIRENQNIPIKVEEVIEGSKKISLGLFGKVKIKDIAIFCRQFYTMLNAGVTIINCLDILRLQTENKRLRKVIGEVHEEVQKGFSFSESLRKHREVFPDLLINMAQTGEVSGTLDVIMGRMAIHYEKENNIRNKVQGAMMYPIILSVISIIIVIFLLTVVMPIFLNMFIRNGAQLPLPTRILLFISNIMTTYWYIFVTFVILSLYGIQKIVKTDKVKFLIDHIKFRIPVVKGTAQKVITSRFTRTLSTLLSSGIPLMEALDIVSRVVDNVIVEKGILRAKEEVRKGADLATPIKEIGVFPPMLDSMIRIGEESGTLDDILDKTANFYDEEVEASIGKMTKLMEPLMIVVMSFIVGAIVTAMLMPMLDMMSTMP</sequence>
<evidence type="ECO:0000313" key="12">
    <source>
        <dbReference type="EMBL" id="PAB58512.1"/>
    </source>
</evidence>
<keyword evidence="7 10" id="KW-1133">Transmembrane helix</keyword>
<keyword evidence="4" id="KW-1003">Cell membrane</keyword>
<name>A0A267MGI3_9FIRM</name>
<dbReference type="InterPro" id="IPR001992">
    <property type="entry name" value="T2SS_GspF/T4SS_PilC_CS"/>
</dbReference>
<evidence type="ECO:0000256" key="1">
    <source>
        <dbReference type="ARBA" id="ARBA00004429"/>
    </source>
</evidence>
<evidence type="ECO:0000313" key="13">
    <source>
        <dbReference type="Proteomes" id="UP000216024"/>
    </source>
</evidence>
<comment type="subcellular location">
    <subcellularLocation>
        <location evidence="1">Cell inner membrane</location>
        <topology evidence="1">Multi-pass membrane protein</topology>
    </subcellularLocation>
    <subcellularLocation>
        <location evidence="9">Cell membrane</location>
        <topology evidence="9">Multi-pass membrane protein</topology>
    </subcellularLocation>
</comment>
<evidence type="ECO:0000256" key="8">
    <source>
        <dbReference type="ARBA" id="ARBA00023136"/>
    </source>
</evidence>
<dbReference type="Gene3D" id="1.20.81.30">
    <property type="entry name" value="Type II secretion system (T2SS), domain F"/>
    <property type="match status" value="2"/>
</dbReference>
<evidence type="ECO:0000256" key="4">
    <source>
        <dbReference type="ARBA" id="ARBA00022475"/>
    </source>
</evidence>
<comment type="similarity">
    <text evidence="2 9">Belongs to the GSP F family.</text>
</comment>
<gene>
    <name evidence="12" type="ORF">CCE28_14495</name>
</gene>
<dbReference type="InterPro" id="IPR003004">
    <property type="entry name" value="GspF/PilC"/>
</dbReference>
<evidence type="ECO:0000256" key="7">
    <source>
        <dbReference type="ARBA" id="ARBA00022989"/>
    </source>
</evidence>
<dbReference type="PRINTS" id="PR00812">
    <property type="entry name" value="BCTERIALGSPF"/>
</dbReference>
<evidence type="ECO:0000256" key="2">
    <source>
        <dbReference type="ARBA" id="ARBA00005745"/>
    </source>
</evidence>
<evidence type="ECO:0000256" key="3">
    <source>
        <dbReference type="ARBA" id="ARBA00022448"/>
    </source>
</evidence>
<keyword evidence="6 9" id="KW-0812">Transmembrane</keyword>
<dbReference type="GO" id="GO:0005886">
    <property type="term" value="C:plasma membrane"/>
    <property type="evidence" value="ECO:0007669"/>
    <property type="project" value="UniProtKB-SubCell"/>
</dbReference>
<keyword evidence="8 10" id="KW-0472">Membrane</keyword>
<dbReference type="InterPro" id="IPR042094">
    <property type="entry name" value="T2SS_GspF_sf"/>
</dbReference>
<dbReference type="PROSITE" id="PS00874">
    <property type="entry name" value="T2SP_F"/>
    <property type="match status" value="1"/>
</dbReference>
<evidence type="ECO:0000259" key="11">
    <source>
        <dbReference type="Pfam" id="PF00482"/>
    </source>
</evidence>
<dbReference type="RefSeq" id="WP_095134454.1">
    <property type="nucleotide sequence ID" value="NZ_NIBG01000014.1"/>
</dbReference>
<evidence type="ECO:0000256" key="9">
    <source>
        <dbReference type="RuleBase" id="RU003923"/>
    </source>
</evidence>
<proteinExistence type="inferred from homology"/>
<dbReference type="InterPro" id="IPR018076">
    <property type="entry name" value="T2SS_GspF_dom"/>
</dbReference>
<organism evidence="12 13">
    <name type="scientific">Anaeromicrobium sediminis</name>
    <dbReference type="NCBI Taxonomy" id="1478221"/>
    <lineage>
        <taxon>Bacteria</taxon>
        <taxon>Bacillati</taxon>
        <taxon>Bacillota</taxon>
        <taxon>Clostridia</taxon>
        <taxon>Peptostreptococcales</taxon>
        <taxon>Thermotaleaceae</taxon>
        <taxon>Anaeromicrobium</taxon>
    </lineage>
</organism>
<feature type="transmembrane region" description="Helical" evidence="10">
    <location>
        <begin position="170"/>
        <end position="198"/>
    </location>
</feature>
<keyword evidence="13" id="KW-1185">Reference proteome</keyword>
<dbReference type="PANTHER" id="PTHR30012">
    <property type="entry name" value="GENERAL SECRETION PATHWAY PROTEIN"/>
    <property type="match status" value="1"/>
</dbReference>
<evidence type="ECO:0000256" key="5">
    <source>
        <dbReference type="ARBA" id="ARBA00022519"/>
    </source>
</evidence>
<dbReference type="FunFam" id="1.20.81.30:FF:000001">
    <property type="entry name" value="Type II secretion system protein F"/>
    <property type="match status" value="2"/>
</dbReference>
<dbReference type="AlphaFoldDB" id="A0A267MGI3"/>